<proteinExistence type="predicted"/>
<evidence type="ECO:0000313" key="1">
    <source>
        <dbReference type="EMBL" id="GAF67445.1"/>
    </source>
</evidence>
<sequence length="102" mass="11399">MLIKQGVDRIELGDGEWVDIKDRLTIGDYDRIQRLGETHGPALSTIIVGIMAWNIEEDGKVADLTPENIARMEPVKALEVFTEIGKRNRKPKKGSTRKSTPA</sequence>
<dbReference type="EMBL" id="BARS01008825">
    <property type="protein sequence ID" value="GAF67445.1"/>
    <property type="molecule type" value="Genomic_DNA"/>
</dbReference>
<gene>
    <name evidence="1" type="ORF">S01H1_16742</name>
</gene>
<comment type="caution">
    <text evidence="1">The sequence shown here is derived from an EMBL/GenBank/DDBJ whole genome shotgun (WGS) entry which is preliminary data.</text>
</comment>
<reference evidence="1" key="1">
    <citation type="journal article" date="2014" name="Front. Microbiol.">
        <title>High frequency of phylogenetically diverse reductive dehalogenase-homologous genes in deep subseafloor sedimentary metagenomes.</title>
        <authorList>
            <person name="Kawai M."/>
            <person name="Futagami T."/>
            <person name="Toyoda A."/>
            <person name="Takaki Y."/>
            <person name="Nishi S."/>
            <person name="Hori S."/>
            <person name="Arai W."/>
            <person name="Tsubouchi T."/>
            <person name="Morono Y."/>
            <person name="Uchiyama I."/>
            <person name="Ito T."/>
            <person name="Fujiyama A."/>
            <person name="Inagaki F."/>
            <person name="Takami H."/>
        </authorList>
    </citation>
    <scope>NUCLEOTIDE SEQUENCE</scope>
    <source>
        <strain evidence="1">Expedition CK06-06</strain>
    </source>
</reference>
<organism evidence="1">
    <name type="scientific">marine sediment metagenome</name>
    <dbReference type="NCBI Taxonomy" id="412755"/>
    <lineage>
        <taxon>unclassified sequences</taxon>
        <taxon>metagenomes</taxon>
        <taxon>ecological metagenomes</taxon>
    </lineage>
</organism>
<protein>
    <submittedName>
        <fullName evidence="1">Uncharacterized protein</fullName>
    </submittedName>
</protein>
<accession>X0SUI1</accession>
<dbReference type="AlphaFoldDB" id="X0SUI1"/>
<name>X0SUI1_9ZZZZ</name>